<dbReference type="Gene3D" id="1.10.3680.10">
    <property type="entry name" value="TerB-like"/>
    <property type="match status" value="1"/>
</dbReference>
<name>A0ABT1NWZ0_9GAMM</name>
<organism evidence="2 3">
    <name type="scientific">Microbulbifer elongatus</name>
    <dbReference type="NCBI Taxonomy" id="86173"/>
    <lineage>
        <taxon>Bacteria</taxon>
        <taxon>Pseudomonadati</taxon>
        <taxon>Pseudomonadota</taxon>
        <taxon>Gammaproteobacteria</taxon>
        <taxon>Cellvibrionales</taxon>
        <taxon>Microbulbiferaceae</taxon>
        <taxon>Microbulbifer</taxon>
    </lineage>
</organism>
<protein>
    <submittedName>
        <fullName evidence="2">TerB family tellurite resistance protein</fullName>
    </submittedName>
</protein>
<evidence type="ECO:0000313" key="2">
    <source>
        <dbReference type="EMBL" id="MCQ3828395.1"/>
    </source>
</evidence>
<keyword evidence="3" id="KW-1185">Reference proteome</keyword>
<accession>A0ABT1NWZ0</accession>
<dbReference type="CDD" id="cd07313">
    <property type="entry name" value="terB_like_2"/>
    <property type="match status" value="1"/>
</dbReference>
<dbReference type="Proteomes" id="UP001205566">
    <property type="component" value="Unassembled WGS sequence"/>
</dbReference>
<dbReference type="InterPro" id="IPR007791">
    <property type="entry name" value="DjlA_N"/>
</dbReference>
<dbReference type="InterPro" id="IPR029024">
    <property type="entry name" value="TerB-like"/>
</dbReference>
<feature type="domain" description="Co-chaperone DjlA N-terminal" evidence="1">
    <location>
        <begin position="30"/>
        <end position="144"/>
    </location>
</feature>
<evidence type="ECO:0000313" key="3">
    <source>
        <dbReference type="Proteomes" id="UP001205566"/>
    </source>
</evidence>
<dbReference type="Pfam" id="PF05099">
    <property type="entry name" value="TerB"/>
    <property type="match status" value="1"/>
</dbReference>
<comment type="caution">
    <text evidence="2">The sequence shown here is derived from an EMBL/GenBank/DDBJ whole genome shotgun (WGS) entry which is preliminary data.</text>
</comment>
<dbReference type="EMBL" id="JACASI010000011">
    <property type="protein sequence ID" value="MCQ3828395.1"/>
    <property type="molecule type" value="Genomic_DNA"/>
</dbReference>
<evidence type="ECO:0000259" key="1">
    <source>
        <dbReference type="Pfam" id="PF05099"/>
    </source>
</evidence>
<proteinExistence type="predicted"/>
<gene>
    <name evidence="2" type="ORF">HXX02_02950</name>
</gene>
<dbReference type="SUPFAM" id="SSF158682">
    <property type="entry name" value="TerB-like"/>
    <property type="match status" value="1"/>
</dbReference>
<sequence length="156" mass="18202">MLQHIRKLFDQIGRGESVEVHPEKDVRMISAALMAEIATADQKIDDRERSTLLQLLMSHYQLDQETAQAMVERALSERNEATSLYEFTQTVNDHFSERDKYLLVKQMWQVAFADGEIDAFEEHLIRRVAELIYLPHGLFTRARAEARDIDLPDRDQ</sequence>
<reference evidence="2" key="1">
    <citation type="thesis" date="2020" institute="Technische Universitat Dresden" country="Dresden, Germany">
        <title>The Agarolytic System of Microbulbifer elongatus PORT2, Isolated from Batu Karas, Pangandaran West Java Indonesia.</title>
        <authorList>
            <person name="Anggraeni S.R."/>
        </authorList>
    </citation>
    <scope>NUCLEOTIDE SEQUENCE</scope>
    <source>
        <strain evidence="2">PORT2</strain>
    </source>
</reference>
<dbReference type="RefSeq" id="WP_255873240.1">
    <property type="nucleotide sequence ID" value="NZ_JACASI010000011.1"/>
</dbReference>